<dbReference type="Proteomes" id="UP000694240">
    <property type="component" value="Chromosome 5"/>
</dbReference>
<keyword evidence="3" id="KW-1185">Reference proteome</keyword>
<organism evidence="2 3">
    <name type="scientific">Arabidopsis thaliana x Arabidopsis arenosa</name>
    <dbReference type="NCBI Taxonomy" id="1240361"/>
    <lineage>
        <taxon>Eukaryota</taxon>
        <taxon>Viridiplantae</taxon>
        <taxon>Streptophyta</taxon>
        <taxon>Embryophyta</taxon>
        <taxon>Tracheophyta</taxon>
        <taxon>Spermatophyta</taxon>
        <taxon>Magnoliopsida</taxon>
        <taxon>eudicotyledons</taxon>
        <taxon>Gunneridae</taxon>
        <taxon>Pentapetalae</taxon>
        <taxon>rosids</taxon>
        <taxon>malvids</taxon>
        <taxon>Brassicales</taxon>
        <taxon>Brassicaceae</taxon>
        <taxon>Camelineae</taxon>
        <taxon>Arabidopsis</taxon>
    </lineage>
</organism>
<feature type="transmembrane region" description="Helical" evidence="1">
    <location>
        <begin position="18"/>
        <end position="35"/>
    </location>
</feature>
<keyword evidence="1" id="KW-0812">Transmembrane</keyword>
<name>A0A8T2D1Q9_9BRAS</name>
<comment type="caution">
    <text evidence="2">The sequence shown here is derived from an EMBL/GenBank/DDBJ whole genome shotgun (WGS) entry which is preliminary data.</text>
</comment>
<evidence type="ECO:0000256" key="1">
    <source>
        <dbReference type="SAM" id="Phobius"/>
    </source>
</evidence>
<gene>
    <name evidence="2" type="ORF">ISN45_At05g030070</name>
</gene>
<reference evidence="2 3" key="1">
    <citation type="submission" date="2020-12" db="EMBL/GenBank/DDBJ databases">
        <title>Concerted genomic and epigenomic changes stabilize Arabidopsis allopolyploids.</title>
        <authorList>
            <person name="Chen Z."/>
        </authorList>
    </citation>
    <scope>NUCLEOTIDE SEQUENCE [LARGE SCALE GENOMIC DNA]</scope>
    <source>
        <strain evidence="2">Allo738</strain>
        <tissue evidence="2">Leaf</tissue>
    </source>
</reference>
<dbReference type="EMBL" id="JAEFBK010000005">
    <property type="protein sequence ID" value="KAG7603933.1"/>
    <property type="molecule type" value="Genomic_DNA"/>
</dbReference>
<protein>
    <submittedName>
        <fullName evidence="2">Uncharacterized protein</fullName>
    </submittedName>
</protein>
<dbReference type="AlphaFoldDB" id="A0A8T2D1Q9"/>
<sequence length="36" mass="4339">MILSLEEWPAFSDLLDDFGVLRVFFHFFAFSYLSFM</sequence>
<proteinExistence type="predicted"/>
<evidence type="ECO:0000313" key="2">
    <source>
        <dbReference type="EMBL" id="KAG7603933.1"/>
    </source>
</evidence>
<keyword evidence="1" id="KW-0472">Membrane</keyword>
<evidence type="ECO:0000313" key="3">
    <source>
        <dbReference type="Proteomes" id="UP000694240"/>
    </source>
</evidence>
<keyword evidence="1" id="KW-1133">Transmembrane helix</keyword>
<accession>A0A8T2D1Q9</accession>